<name>A0A315ZFL5_SEDFL</name>
<organism evidence="5 6">
    <name type="scientific">Sediminitomix flava</name>
    <dbReference type="NCBI Taxonomy" id="379075"/>
    <lineage>
        <taxon>Bacteria</taxon>
        <taxon>Pseudomonadati</taxon>
        <taxon>Bacteroidota</taxon>
        <taxon>Cytophagia</taxon>
        <taxon>Cytophagales</taxon>
        <taxon>Flammeovirgaceae</taxon>
        <taxon>Sediminitomix</taxon>
    </lineage>
</organism>
<evidence type="ECO:0000313" key="6">
    <source>
        <dbReference type="Proteomes" id="UP000245535"/>
    </source>
</evidence>
<dbReference type="Pfam" id="PF05724">
    <property type="entry name" value="TPMT"/>
    <property type="match status" value="1"/>
</dbReference>
<dbReference type="OrthoDB" id="9778208at2"/>
<dbReference type="Proteomes" id="UP000245535">
    <property type="component" value="Unassembled WGS sequence"/>
</dbReference>
<evidence type="ECO:0000313" key="5">
    <source>
        <dbReference type="EMBL" id="PWJ43949.1"/>
    </source>
</evidence>
<keyword evidence="6" id="KW-1185">Reference proteome</keyword>
<dbReference type="PANTHER" id="PTHR32183">
    <property type="match status" value="1"/>
</dbReference>
<dbReference type="RefSeq" id="WP_109615474.1">
    <property type="nucleotide sequence ID" value="NZ_QGDO01000001.1"/>
</dbReference>
<evidence type="ECO:0000256" key="4">
    <source>
        <dbReference type="ARBA" id="ARBA00022691"/>
    </source>
</evidence>
<sequence>MPKESLDKDYWENKYKNLDTGWDAKAITTPLKTYFDQLEDKNLKILIPGAGNSYEAQYLHEQGFKNVYVVDIAQQPLDNLLQRCPSFPKKHMIKSDFFELKESNFDLIIEQTFFCALDPLLRKRYIVKLNNLLKEKGKVVGLLFDLPLNTDHPPFGGDKTEYLTLFNPLFQIKVFEKCYNSIPPRQDNEFFFIVQKELIIF</sequence>
<dbReference type="SUPFAM" id="SSF53335">
    <property type="entry name" value="S-adenosyl-L-methionine-dependent methyltransferases"/>
    <property type="match status" value="1"/>
</dbReference>
<evidence type="ECO:0000256" key="3">
    <source>
        <dbReference type="ARBA" id="ARBA00022679"/>
    </source>
</evidence>
<reference evidence="5 6" key="1">
    <citation type="submission" date="2018-03" db="EMBL/GenBank/DDBJ databases">
        <title>Genomic Encyclopedia of Archaeal and Bacterial Type Strains, Phase II (KMG-II): from individual species to whole genera.</title>
        <authorList>
            <person name="Goeker M."/>
        </authorList>
    </citation>
    <scope>NUCLEOTIDE SEQUENCE [LARGE SCALE GENOMIC DNA]</scope>
    <source>
        <strain evidence="5 6">DSM 28229</strain>
    </source>
</reference>
<dbReference type="AlphaFoldDB" id="A0A315ZFL5"/>
<accession>A0A315ZFL5</accession>
<dbReference type="PROSITE" id="PS51585">
    <property type="entry name" value="SAM_MT_TPMT"/>
    <property type="match status" value="1"/>
</dbReference>
<protein>
    <submittedName>
        <fullName evidence="5">Thiopurine S-methyltransferase</fullName>
    </submittedName>
</protein>
<dbReference type="EMBL" id="QGDO01000001">
    <property type="protein sequence ID" value="PWJ43949.1"/>
    <property type="molecule type" value="Genomic_DNA"/>
</dbReference>
<dbReference type="PANTHER" id="PTHR32183:SF6">
    <property type="entry name" value="CYSTEINE SULFINATE DESULFINASE_CYSTEINE DESULFURASE AND RELATED ENZYMES"/>
    <property type="match status" value="1"/>
</dbReference>
<comment type="caution">
    <text evidence="5">The sequence shown here is derived from an EMBL/GenBank/DDBJ whole genome shotgun (WGS) entry which is preliminary data.</text>
</comment>
<dbReference type="InterPro" id="IPR008854">
    <property type="entry name" value="TPMT"/>
</dbReference>
<keyword evidence="1" id="KW-0597">Phosphoprotein</keyword>
<dbReference type="CDD" id="cd02440">
    <property type="entry name" value="AdoMet_MTases"/>
    <property type="match status" value="1"/>
</dbReference>
<keyword evidence="4" id="KW-0949">S-adenosyl-L-methionine</keyword>
<gene>
    <name evidence="5" type="ORF">BC781_101299</name>
</gene>
<evidence type="ECO:0000256" key="2">
    <source>
        <dbReference type="ARBA" id="ARBA00022603"/>
    </source>
</evidence>
<keyword evidence="3 5" id="KW-0808">Transferase</keyword>
<dbReference type="GO" id="GO:0008757">
    <property type="term" value="F:S-adenosylmethionine-dependent methyltransferase activity"/>
    <property type="evidence" value="ECO:0007669"/>
    <property type="project" value="InterPro"/>
</dbReference>
<keyword evidence="2 5" id="KW-0489">Methyltransferase</keyword>
<evidence type="ECO:0000256" key="1">
    <source>
        <dbReference type="ARBA" id="ARBA00022553"/>
    </source>
</evidence>
<dbReference type="Gene3D" id="3.40.50.150">
    <property type="entry name" value="Vaccinia Virus protein VP39"/>
    <property type="match status" value="1"/>
</dbReference>
<proteinExistence type="predicted"/>
<dbReference type="InterPro" id="IPR029063">
    <property type="entry name" value="SAM-dependent_MTases_sf"/>
</dbReference>
<dbReference type="GO" id="GO:0032259">
    <property type="term" value="P:methylation"/>
    <property type="evidence" value="ECO:0007669"/>
    <property type="project" value="UniProtKB-KW"/>
</dbReference>